<dbReference type="AlphaFoldDB" id="A0A507CE73"/>
<dbReference type="Pfam" id="PF04502">
    <property type="entry name" value="Saf4_Yju2"/>
    <property type="match status" value="1"/>
</dbReference>
<gene>
    <name evidence="14" type="ORF">SeLEV6574_g07876</name>
</gene>
<dbReference type="GO" id="GO:0003676">
    <property type="term" value="F:nucleic acid binding"/>
    <property type="evidence" value="ECO:0007669"/>
    <property type="project" value="InterPro"/>
</dbReference>
<dbReference type="EMBL" id="QEAM01000639">
    <property type="protein sequence ID" value="TPX37781.1"/>
    <property type="molecule type" value="Genomic_DNA"/>
</dbReference>
<evidence type="ECO:0000256" key="3">
    <source>
        <dbReference type="ARBA" id="ARBA00022723"/>
    </source>
</evidence>
<evidence type="ECO:0000256" key="10">
    <source>
        <dbReference type="HAMAP-Rule" id="MF_03226"/>
    </source>
</evidence>
<dbReference type="SMART" id="SM00490">
    <property type="entry name" value="HELICc"/>
    <property type="match status" value="1"/>
</dbReference>
<keyword evidence="7" id="KW-0067">ATP-binding</keyword>
<dbReference type="PROSITE" id="PS51192">
    <property type="entry name" value="HELICASE_ATP_BIND_1"/>
    <property type="match status" value="1"/>
</dbReference>
<feature type="compositionally biased region" description="Acidic residues" evidence="11">
    <location>
        <begin position="266"/>
        <end position="279"/>
    </location>
</feature>
<dbReference type="InterPro" id="IPR014001">
    <property type="entry name" value="Helicase_ATP-bd"/>
</dbReference>
<dbReference type="CDD" id="cd18787">
    <property type="entry name" value="SF2_C_DEAD"/>
    <property type="match status" value="1"/>
</dbReference>
<evidence type="ECO:0000256" key="9">
    <source>
        <dbReference type="ARBA" id="ARBA00023242"/>
    </source>
</evidence>
<dbReference type="InterPro" id="IPR043701">
    <property type="entry name" value="Yju2"/>
</dbReference>
<dbReference type="GO" id="GO:0005524">
    <property type="term" value="F:ATP binding"/>
    <property type="evidence" value="ECO:0007669"/>
    <property type="project" value="UniProtKB-KW"/>
</dbReference>
<feature type="domain" description="Helicase ATP-binding" evidence="12">
    <location>
        <begin position="1"/>
        <end position="54"/>
    </location>
</feature>
<evidence type="ECO:0000256" key="1">
    <source>
        <dbReference type="ARBA" id="ARBA00004123"/>
    </source>
</evidence>
<dbReference type="HAMAP" id="MF_03226">
    <property type="entry name" value="YJU2"/>
    <property type="match status" value="1"/>
</dbReference>
<dbReference type="Proteomes" id="UP000320475">
    <property type="component" value="Unassembled WGS sequence"/>
</dbReference>
<evidence type="ECO:0000256" key="11">
    <source>
        <dbReference type="SAM" id="MobiDB-lite"/>
    </source>
</evidence>
<feature type="region of interest" description="Disordered" evidence="11">
    <location>
        <begin position="244"/>
        <end position="279"/>
    </location>
</feature>
<dbReference type="VEuPathDB" id="FungiDB:SeMB42_g01704"/>
<name>A0A507CE73_9FUNG</name>
<dbReference type="InterPro" id="IPR007590">
    <property type="entry name" value="Saf4/Yju2"/>
</dbReference>
<evidence type="ECO:0000256" key="8">
    <source>
        <dbReference type="ARBA" id="ARBA00023187"/>
    </source>
</evidence>
<reference evidence="14 15" key="1">
    <citation type="journal article" date="2019" name="Sci. Rep.">
        <title>Comparative genomics of chytrid fungi reveal insights into the obligate biotrophic and pathogenic lifestyle of Synchytrium endobioticum.</title>
        <authorList>
            <person name="van de Vossenberg B.T.L.H."/>
            <person name="Warris S."/>
            <person name="Nguyen H.D.T."/>
            <person name="van Gent-Pelzer M.P.E."/>
            <person name="Joly D.L."/>
            <person name="van de Geest H.C."/>
            <person name="Bonants P.J.M."/>
            <person name="Smith D.S."/>
            <person name="Levesque C.A."/>
            <person name="van der Lee T.A.J."/>
        </authorList>
    </citation>
    <scope>NUCLEOTIDE SEQUENCE [LARGE SCALE GENOMIC DNA]</scope>
    <source>
        <strain evidence="14 15">LEV6574</strain>
    </source>
</reference>
<sequence length="651" mass="72762">MDEADRLLDMDFGTEIEKILKVIPRERHTYLFSATMTTKVEKLQRACLSDPVRISVASKYSTVSTLLQYYLFFPFKHKEVYLSYLLNEISGQTAIVFTTTVSTTQKLALMLRNLGFPAVCLHGQMPQAKRLGALNKFKSGGRNILIATDVASRGLDIPGVDVVVNYDVPTNSKDYIHRVGRTARAGKAGKSVTFVTQYDVESFQRIEHTLQRKLEEFPLPGGTDSVLMLQERVADAVRMAVIQMKEESHDRKSSKRDRSDVRGGADEGDGDGDAGDDEEARNASLAFKKSKQGHAGGKNFRGQSFKRYFNSTTVKAFSYTEAYTAMSERKVLNKYFPPDFDPAKIPRRKLDKAAQHKVRLMAPFSMQCITCGEYIYKGKKFNARKERVDGENYLGIQIFRFYIRCTRCSAELTFKTDPKNSDYICEGGAQRNFEPWREEKIISEELAAERAQEEEYNPMKALENRTVDSKREMDILDALDEIQTRNARNERVDADAVLERVARAQQAGRVMTEQQQEEEDARLARMIFSGGELADCSSSTSDDAQMIRRIGLGEEEYTASLRNKAKQAARSISSVNLREEDGEDEMEDLHALVRAPSSNGATSSPRPSANTTVATASPSAGFGGSGTLKRRAITASDLGIVKKAKPAPSRS</sequence>
<dbReference type="InterPro" id="IPR001650">
    <property type="entry name" value="Helicase_C-like"/>
</dbReference>
<proteinExistence type="inferred from homology"/>
<dbReference type="InterPro" id="IPR027417">
    <property type="entry name" value="P-loop_NTPase"/>
</dbReference>
<keyword evidence="8" id="KW-0508">mRNA splicing</keyword>
<dbReference type="PANTHER" id="PTHR12111">
    <property type="entry name" value="SPLICING FACTOR YJU2"/>
    <property type="match status" value="1"/>
</dbReference>
<evidence type="ECO:0000313" key="15">
    <source>
        <dbReference type="Proteomes" id="UP000320475"/>
    </source>
</evidence>
<dbReference type="SUPFAM" id="SSF52540">
    <property type="entry name" value="P-loop containing nucleoside triphosphate hydrolases"/>
    <property type="match status" value="1"/>
</dbReference>
<dbReference type="GO" id="GO:0000349">
    <property type="term" value="P:generation of catalytic spliceosome for first transesterification step"/>
    <property type="evidence" value="ECO:0007669"/>
    <property type="project" value="UniProtKB-UniRule"/>
</dbReference>
<evidence type="ECO:0000259" key="12">
    <source>
        <dbReference type="PROSITE" id="PS51192"/>
    </source>
</evidence>
<keyword evidence="9 10" id="KW-0539">Nucleus</keyword>
<evidence type="ECO:0000259" key="13">
    <source>
        <dbReference type="PROSITE" id="PS51194"/>
    </source>
</evidence>
<organism evidence="14 15">
    <name type="scientific">Synchytrium endobioticum</name>
    <dbReference type="NCBI Taxonomy" id="286115"/>
    <lineage>
        <taxon>Eukaryota</taxon>
        <taxon>Fungi</taxon>
        <taxon>Fungi incertae sedis</taxon>
        <taxon>Chytridiomycota</taxon>
        <taxon>Chytridiomycota incertae sedis</taxon>
        <taxon>Chytridiomycetes</taxon>
        <taxon>Synchytriales</taxon>
        <taxon>Synchytriaceae</taxon>
        <taxon>Synchytrium</taxon>
    </lineage>
</organism>
<feature type="binding site" evidence="10">
    <location>
        <position position="408"/>
    </location>
    <ligand>
        <name>Zn(2+)</name>
        <dbReference type="ChEBI" id="CHEBI:29105"/>
    </ligand>
</feature>
<keyword evidence="3 10" id="KW-0479">Metal-binding</keyword>
<evidence type="ECO:0000256" key="4">
    <source>
        <dbReference type="ARBA" id="ARBA00022728"/>
    </source>
</evidence>
<feature type="binding site" evidence="10">
    <location>
        <position position="371"/>
    </location>
    <ligand>
        <name>Zn(2+)</name>
        <dbReference type="ChEBI" id="CHEBI:29105"/>
    </ligand>
</feature>
<feature type="region of interest" description="Disordered" evidence="11">
    <location>
        <begin position="596"/>
        <end position="628"/>
    </location>
</feature>
<keyword evidence="2" id="KW-0507">mRNA processing</keyword>
<dbReference type="OrthoDB" id="674963at2759"/>
<evidence type="ECO:0000256" key="6">
    <source>
        <dbReference type="ARBA" id="ARBA00022833"/>
    </source>
</evidence>
<dbReference type="InterPro" id="IPR011545">
    <property type="entry name" value="DEAD/DEAH_box_helicase_dom"/>
</dbReference>
<comment type="caution">
    <text evidence="14">The sequence shown here is derived from an EMBL/GenBank/DDBJ whole genome shotgun (WGS) entry which is preliminary data.</text>
</comment>
<dbReference type="Pfam" id="PF00271">
    <property type="entry name" value="Helicase_C"/>
    <property type="match status" value="1"/>
</dbReference>
<keyword evidence="4 10" id="KW-0747">Spliceosome</keyword>
<feature type="domain" description="Helicase C-terminal" evidence="13">
    <location>
        <begin position="81"/>
        <end position="225"/>
    </location>
</feature>
<feature type="compositionally biased region" description="Polar residues" evidence="11">
    <location>
        <begin position="596"/>
        <end position="618"/>
    </location>
</feature>
<protein>
    <recommendedName>
        <fullName evidence="10">Splicing factor YJU2</fullName>
    </recommendedName>
</protein>
<feature type="binding site" evidence="10">
    <location>
        <position position="368"/>
    </location>
    <ligand>
        <name>Zn(2+)</name>
        <dbReference type="ChEBI" id="CHEBI:29105"/>
    </ligand>
</feature>
<dbReference type="PROSITE" id="PS51194">
    <property type="entry name" value="HELICASE_CTER"/>
    <property type="match status" value="1"/>
</dbReference>
<dbReference type="VEuPathDB" id="FungiDB:SeMB42_g00918"/>
<accession>A0A507CE73</accession>
<dbReference type="Pfam" id="PF00270">
    <property type="entry name" value="DEAD"/>
    <property type="match status" value="1"/>
</dbReference>
<dbReference type="GO" id="GO:0046872">
    <property type="term" value="F:metal ion binding"/>
    <property type="evidence" value="ECO:0007669"/>
    <property type="project" value="UniProtKB-KW"/>
</dbReference>
<comment type="subcellular location">
    <subcellularLocation>
        <location evidence="1 10">Nucleus</location>
    </subcellularLocation>
</comment>
<feature type="binding site" evidence="10">
    <location>
        <position position="405"/>
    </location>
    <ligand>
        <name>Zn(2+)</name>
        <dbReference type="ChEBI" id="CHEBI:29105"/>
    </ligand>
</feature>
<evidence type="ECO:0000256" key="5">
    <source>
        <dbReference type="ARBA" id="ARBA00022741"/>
    </source>
</evidence>
<comment type="function">
    <text evidence="10">Part of the spliceosome which catalyzes two sequential transesterification reactions, first the excision of the non-coding intron from pre-mRNA and then the ligation of the coding exons to form the mature mRNA. Plays a role in stabilizing the structure of the spliceosome catalytic core and docking of the branch helix into the active site, producing 5'-exon and lariat intron-3'-intermediates.</text>
</comment>
<dbReference type="GO" id="GO:0071006">
    <property type="term" value="C:U2-type catalytic step 1 spliceosome"/>
    <property type="evidence" value="ECO:0007669"/>
    <property type="project" value="UniProtKB-UniRule"/>
</dbReference>
<dbReference type="Gene3D" id="3.40.50.300">
    <property type="entry name" value="P-loop containing nucleotide triphosphate hydrolases"/>
    <property type="match status" value="2"/>
</dbReference>
<comment type="subunit">
    <text evidence="10">Component of the spliceosome. Present in the activated B complex, the catalytically activated B* complex which catalyzes the branching, the catalytic step 1 C complex catalyzing the exon ligation, and the postcatalytic P complex containing the ligated exons (mRNA) and the excised lariat intron.</text>
</comment>
<evidence type="ECO:0000256" key="7">
    <source>
        <dbReference type="ARBA" id="ARBA00022840"/>
    </source>
</evidence>
<keyword evidence="6 10" id="KW-0862">Zinc</keyword>
<evidence type="ECO:0000256" key="2">
    <source>
        <dbReference type="ARBA" id="ARBA00022664"/>
    </source>
</evidence>
<feature type="compositionally biased region" description="Basic and acidic residues" evidence="11">
    <location>
        <begin position="244"/>
        <end position="265"/>
    </location>
</feature>
<comment type="similarity">
    <text evidence="10">Belongs to the CWC16 family. YJU2 subfamily.</text>
</comment>
<keyword evidence="5" id="KW-0547">Nucleotide-binding</keyword>
<dbReference type="PANTHER" id="PTHR12111:SF1">
    <property type="entry name" value="SPLICING FACTOR YJU2"/>
    <property type="match status" value="1"/>
</dbReference>
<evidence type="ECO:0000313" key="14">
    <source>
        <dbReference type="EMBL" id="TPX37781.1"/>
    </source>
</evidence>